<keyword evidence="2" id="KW-0600">Photoreceptor protein</keyword>
<evidence type="ECO:0000256" key="9">
    <source>
        <dbReference type="ARBA" id="ARBA00023136"/>
    </source>
</evidence>
<gene>
    <name evidence="16" type="primary">RvY_06702-1</name>
    <name evidence="16" type="synonym">RvY_06702.1</name>
    <name evidence="16" type="ORF">RvY_06702</name>
</gene>
<proteinExistence type="inferred from homology"/>
<dbReference type="PROSITE" id="PS50262">
    <property type="entry name" value="G_PROTEIN_RECEP_F1_2"/>
    <property type="match status" value="1"/>
</dbReference>
<comment type="caution">
    <text evidence="16">The sequence shown here is derived from an EMBL/GenBank/DDBJ whole genome shotgun (WGS) entry which is preliminary data.</text>
</comment>
<dbReference type="STRING" id="947166.A0A1D1V858"/>
<dbReference type="PROSITE" id="PS00237">
    <property type="entry name" value="G_PROTEIN_RECEP_F1_1"/>
    <property type="match status" value="1"/>
</dbReference>
<evidence type="ECO:0000256" key="6">
    <source>
        <dbReference type="ARBA" id="ARBA00022989"/>
    </source>
</evidence>
<dbReference type="PROSITE" id="PS00238">
    <property type="entry name" value="OPSIN"/>
    <property type="match status" value="1"/>
</dbReference>
<sequence length="405" mass="45168">MSSTISSASSTKRNTFHHCVPTWSDQDLMAIIPPHWLQFEPAPKAFYVITGLVISVIGLVAFFGNAVVVYNNHISKRGGSRSNDMVVNLALCDMLMATIVPPMYAVSSFHSKWMFGVLGCQFHGFVGSLCGTAAIMTITAMAIDRCAVICTPFERIRPSITAKRSKSVLYCIWVYSFLWAVIPLLPGFPSYVPAGYLVTCSFNVLDTTTSNRAYISLMCIGAYFLPLMIISVSYGKILSVIVHRATLLRTLSTTVCSHKANSTNERAARAQQIKSAKVSVCILLGWLLAWTPYCVVALLGVFGEKDYLTPMAYHLPSVFAKTAALYNPIIYAFSNPRYRQSVKTNLTRCWKGDNIQAHYGLVRRSTDYPSDMIPTNRRVNFRSPTGSSIEQRWNTHERYAKKFVH</sequence>
<dbReference type="GO" id="GO:0004930">
    <property type="term" value="F:G protein-coupled receptor activity"/>
    <property type="evidence" value="ECO:0007669"/>
    <property type="project" value="UniProtKB-KW"/>
</dbReference>
<keyword evidence="4 13" id="KW-0812">Transmembrane</keyword>
<protein>
    <recommendedName>
        <fullName evidence="15">G-protein coupled receptors family 1 profile domain-containing protein</fullName>
    </recommendedName>
</protein>
<dbReference type="SUPFAM" id="SSF81321">
    <property type="entry name" value="Family A G protein-coupled receptor-like"/>
    <property type="match status" value="1"/>
</dbReference>
<evidence type="ECO:0000256" key="8">
    <source>
        <dbReference type="ARBA" id="ARBA00023040"/>
    </source>
</evidence>
<evidence type="ECO:0000256" key="14">
    <source>
        <dbReference type="SAM" id="Phobius"/>
    </source>
</evidence>
<comment type="similarity">
    <text evidence="13">Belongs to the G-protein coupled receptor 1 family.</text>
</comment>
<feature type="transmembrane region" description="Helical" evidence="14">
    <location>
        <begin position="278"/>
        <end position="301"/>
    </location>
</feature>
<evidence type="ECO:0000313" key="16">
    <source>
        <dbReference type="EMBL" id="GAU95013.1"/>
    </source>
</evidence>
<dbReference type="OrthoDB" id="2105199at2759"/>
<dbReference type="InterPro" id="IPR027430">
    <property type="entry name" value="Retinal_BS"/>
</dbReference>
<evidence type="ECO:0000256" key="13">
    <source>
        <dbReference type="RuleBase" id="RU000688"/>
    </source>
</evidence>
<keyword evidence="8 13" id="KW-0297">G-protein coupled receptor</keyword>
<evidence type="ECO:0000256" key="1">
    <source>
        <dbReference type="ARBA" id="ARBA00004141"/>
    </source>
</evidence>
<keyword evidence="7" id="KW-0157">Chromophore</keyword>
<keyword evidence="10 13" id="KW-0675">Receptor</keyword>
<evidence type="ECO:0000256" key="7">
    <source>
        <dbReference type="ARBA" id="ARBA00022991"/>
    </source>
</evidence>
<dbReference type="PRINTS" id="PR00237">
    <property type="entry name" value="GPCRRHODOPSN"/>
</dbReference>
<evidence type="ECO:0000256" key="4">
    <source>
        <dbReference type="ARBA" id="ARBA00022692"/>
    </source>
</evidence>
<dbReference type="InterPro" id="IPR050125">
    <property type="entry name" value="GPCR_opsins"/>
</dbReference>
<dbReference type="GO" id="GO:0016020">
    <property type="term" value="C:membrane"/>
    <property type="evidence" value="ECO:0007669"/>
    <property type="project" value="UniProtKB-SubCell"/>
</dbReference>
<evidence type="ECO:0000256" key="10">
    <source>
        <dbReference type="ARBA" id="ARBA00023170"/>
    </source>
</evidence>
<evidence type="ECO:0000256" key="3">
    <source>
        <dbReference type="ARBA" id="ARBA00022606"/>
    </source>
</evidence>
<keyword evidence="17" id="KW-1185">Reference proteome</keyword>
<feature type="transmembrane region" description="Helical" evidence="14">
    <location>
        <begin position="45"/>
        <end position="64"/>
    </location>
</feature>
<accession>A0A1D1V858</accession>
<keyword evidence="5" id="KW-0681">Retinal protein</keyword>
<dbReference type="EMBL" id="BDGG01000003">
    <property type="protein sequence ID" value="GAU95013.1"/>
    <property type="molecule type" value="Genomic_DNA"/>
</dbReference>
<feature type="transmembrane region" description="Helical" evidence="14">
    <location>
        <begin position="85"/>
        <end position="105"/>
    </location>
</feature>
<keyword evidence="9 14" id="KW-0472">Membrane</keyword>
<keyword evidence="3" id="KW-0716">Sensory transduction</keyword>
<feature type="transmembrane region" description="Helical" evidence="14">
    <location>
        <begin position="168"/>
        <end position="188"/>
    </location>
</feature>
<reference evidence="16 17" key="1">
    <citation type="journal article" date="2016" name="Nat. Commun.">
        <title>Extremotolerant tardigrade genome and improved radiotolerance of human cultured cells by tardigrade-unique protein.</title>
        <authorList>
            <person name="Hashimoto T."/>
            <person name="Horikawa D.D."/>
            <person name="Saito Y."/>
            <person name="Kuwahara H."/>
            <person name="Kozuka-Hata H."/>
            <person name="Shin-I T."/>
            <person name="Minakuchi Y."/>
            <person name="Ohishi K."/>
            <person name="Motoyama A."/>
            <person name="Aizu T."/>
            <person name="Enomoto A."/>
            <person name="Kondo K."/>
            <person name="Tanaka S."/>
            <person name="Hara Y."/>
            <person name="Koshikawa S."/>
            <person name="Sagara H."/>
            <person name="Miura T."/>
            <person name="Yokobori S."/>
            <person name="Miyagawa K."/>
            <person name="Suzuki Y."/>
            <person name="Kubo T."/>
            <person name="Oyama M."/>
            <person name="Kohara Y."/>
            <person name="Fujiyama A."/>
            <person name="Arakawa K."/>
            <person name="Katayama T."/>
            <person name="Toyoda A."/>
            <person name="Kunieda T."/>
        </authorList>
    </citation>
    <scope>NUCLEOTIDE SEQUENCE [LARGE SCALE GENOMIC DNA]</scope>
    <source>
        <strain evidence="16 17">YOKOZUNA-1</strain>
    </source>
</reference>
<dbReference type="PANTHER" id="PTHR24240">
    <property type="entry name" value="OPSIN"/>
    <property type="match status" value="1"/>
</dbReference>
<evidence type="ECO:0000313" key="17">
    <source>
        <dbReference type="Proteomes" id="UP000186922"/>
    </source>
</evidence>
<dbReference type="Proteomes" id="UP000186922">
    <property type="component" value="Unassembled WGS sequence"/>
</dbReference>
<feature type="transmembrane region" description="Helical" evidence="14">
    <location>
        <begin position="125"/>
        <end position="147"/>
    </location>
</feature>
<dbReference type="Pfam" id="PF00001">
    <property type="entry name" value="7tm_1"/>
    <property type="match status" value="1"/>
</dbReference>
<feature type="domain" description="G-protein coupled receptors family 1 profile" evidence="15">
    <location>
        <begin position="64"/>
        <end position="331"/>
    </location>
</feature>
<organism evidence="16 17">
    <name type="scientific">Ramazzottius varieornatus</name>
    <name type="common">Water bear</name>
    <name type="synonym">Tardigrade</name>
    <dbReference type="NCBI Taxonomy" id="947166"/>
    <lineage>
        <taxon>Eukaryota</taxon>
        <taxon>Metazoa</taxon>
        <taxon>Ecdysozoa</taxon>
        <taxon>Tardigrada</taxon>
        <taxon>Eutardigrada</taxon>
        <taxon>Parachela</taxon>
        <taxon>Hypsibioidea</taxon>
        <taxon>Ramazzottiidae</taxon>
        <taxon>Ramazzottius</taxon>
    </lineage>
</organism>
<keyword evidence="6 14" id="KW-1133">Transmembrane helix</keyword>
<dbReference type="AlphaFoldDB" id="A0A1D1V858"/>
<dbReference type="Gene3D" id="1.20.1070.10">
    <property type="entry name" value="Rhodopsin 7-helix transmembrane proteins"/>
    <property type="match status" value="1"/>
</dbReference>
<keyword evidence="11 13" id="KW-0807">Transducer</keyword>
<feature type="transmembrane region" description="Helical" evidence="14">
    <location>
        <begin position="313"/>
        <end position="333"/>
    </location>
</feature>
<keyword evidence="12" id="KW-0844">Vision</keyword>
<evidence type="ECO:0000259" key="15">
    <source>
        <dbReference type="PROSITE" id="PS50262"/>
    </source>
</evidence>
<dbReference type="GO" id="GO:0007602">
    <property type="term" value="P:phototransduction"/>
    <property type="evidence" value="ECO:0007669"/>
    <property type="project" value="UniProtKB-KW"/>
</dbReference>
<name>A0A1D1V858_RAMVA</name>
<dbReference type="GO" id="GO:0009881">
    <property type="term" value="F:photoreceptor activity"/>
    <property type="evidence" value="ECO:0007669"/>
    <property type="project" value="UniProtKB-KW"/>
</dbReference>
<feature type="transmembrane region" description="Helical" evidence="14">
    <location>
        <begin position="213"/>
        <end position="234"/>
    </location>
</feature>
<dbReference type="InterPro" id="IPR017452">
    <property type="entry name" value="GPCR_Rhodpsn_7TM"/>
</dbReference>
<evidence type="ECO:0000256" key="11">
    <source>
        <dbReference type="ARBA" id="ARBA00023224"/>
    </source>
</evidence>
<dbReference type="InterPro" id="IPR000276">
    <property type="entry name" value="GPCR_Rhodpsn"/>
</dbReference>
<evidence type="ECO:0000256" key="5">
    <source>
        <dbReference type="ARBA" id="ARBA00022925"/>
    </source>
</evidence>
<evidence type="ECO:0000256" key="12">
    <source>
        <dbReference type="ARBA" id="ARBA00023305"/>
    </source>
</evidence>
<dbReference type="GO" id="GO:0007601">
    <property type="term" value="P:visual perception"/>
    <property type="evidence" value="ECO:0007669"/>
    <property type="project" value="UniProtKB-KW"/>
</dbReference>
<evidence type="ECO:0000256" key="2">
    <source>
        <dbReference type="ARBA" id="ARBA00022543"/>
    </source>
</evidence>
<comment type="subcellular location">
    <subcellularLocation>
        <location evidence="1">Membrane</location>
        <topology evidence="1">Multi-pass membrane protein</topology>
    </subcellularLocation>
</comment>